<dbReference type="AlphaFoldDB" id="A0A8J4DPJ4"/>
<dbReference type="Gene3D" id="3.30.530.20">
    <property type="match status" value="1"/>
</dbReference>
<proteinExistence type="inferred from homology"/>
<sequence length="164" mass="18196">MTSATVHADGARWTLVFTRELPHPPEQVWTALTDPEHLAKWSPFETDRSLDAPGDATLTMIDGDARVPLPARIVRAERPTLLEYTWDEDLLRWELTPTPTGTLLTLHHTVEGRDLAAMVAAGWHLCLDVADDLLAGKEVEPIRGEAAKDHGWEALRDTYAASLT</sequence>
<accession>A0A8J4DPJ4</accession>
<protein>
    <recommendedName>
        <fullName evidence="2">Activator of Hsp90 ATPase homologue 1/2-like C-terminal domain-containing protein</fullName>
    </recommendedName>
</protein>
<dbReference type="InterPro" id="IPR013538">
    <property type="entry name" value="ASHA1/2-like_C"/>
</dbReference>
<comment type="similarity">
    <text evidence="1">Belongs to the AHA1 family.</text>
</comment>
<evidence type="ECO:0000313" key="3">
    <source>
        <dbReference type="EMBL" id="GIJ44996.1"/>
    </source>
</evidence>
<comment type="caution">
    <text evidence="3">The sequence shown here is derived from an EMBL/GenBank/DDBJ whole genome shotgun (WGS) entry which is preliminary data.</text>
</comment>
<dbReference type="RefSeq" id="WP_203898561.1">
    <property type="nucleotide sequence ID" value="NZ_BOPF01000006.1"/>
</dbReference>
<evidence type="ECO:0000259" key="2">
    <source>
        <dbReference type="Pfam" id="PF08327"/>
    </source>
</evidence>
<dbReference type="Pfam" id="PF08327">
    <property type="entry name" value="AHSA1"/>
    <property type="match status" value="1"/>
</dbReference>
<name>A0A8J4DPJ4_9ACTN</name>
<dbReference type="SUPFAM" id="SSF55961">
    <property type="entry name" value="Bet v1-like"/>
    <property type="match status" value="1"/>
</dbReference>
<gene>
    <name evidence="3" type="ORF">Val02_18820</name>
</gene>
<dbReference type="Proteomes" id="UP000619260">
    <property type="component" value="Unassembled WGS sequence"/>
</dbReference>
<evidence type="ECO:0000313" key="4">
    <source>
        <dbReference type="Proteomes" id="UP000619260"/>
    </source>
</evidence>
<dbReference type="InterPro" id="IPR023393">
    <property type="entry name" value="START-like_dom_sf"/>
</dbReference>
<dbReference type="EMBL" id="BOPF01000006">
    <property type="protein sequence ID" value="GIJ44996.1"/>
    <property type="molecule type" value="Genomic_DNA"/>
</dbReference>
<reference evidence="3" key="1">
    <citation type="submission" date="2021-01" db="EMBL/GenBank/DDBJ databases">
        <title>Whole genome shotgun sequence of Virgisporangium aliadipatigenens NBRC 105644.</title>
        <authorList>
            <person name="Komaki H."/>
            <person name="Tamura T."/>
        </authorList>
    </citation>
    <scope>NUCLEOTIDE SEQUENCE</scope>
    <source>
        <strain evidence="3">NBRC 105644</strain>
    </source>
</reference>
<organism evidence="3 4">
    <name type="scientific">Virgisporangium aliadipatigenens</name>
    <dbReference type="NCBI Taxonomy" id="741659"/>
    <lineage>
        <taxon>Bacteria</taxon>
        <taxon>Bacillati</taxon>
        <taxon>Actinomycetota</taxon>
        <taxon>Actinomycetes</taxon>
        <taxon>Micromonosporales</taxon>
        <taxon>Micromonosporaceae</taxon>
        <taxon>Virgisporangium</taxon>
    </lineage>
</organism>
<feature type="domain" description="Activator of Hsp90 ATPase homologue 1/2-like C-terminal" evidence="2">
    <location>
        <begin position="23"/>
        <end position="129"/>
    </location>
</feature>
<keyword evidence="4" id="KW-1185">Reference proteome</keyword>
<evidence type="ECO:0000256" key="1">
    <source>
        <dbReference type="ARBA" id="ARBA00006817"/>
    </source>
</evidence>